<feature type="transmembrane region" description="Helical" evidence="1">
    <location>
        <begin position="181"/>
        <end position="199"/>
    </location>
</feature>
<dbReference type="Proteomes" id="UP001064489">
    <property type="component" value="Chromosome 1"/>
</dbReference>
<proteinExistence type="predicted"/>
<accession>A0AAD5JND9</accession>
<dbReference type="PANTHER" id="PTHR32166">
    <property type="entry name" value="OSJNBA0013A04.12 PROTEIN"/>
    <property type="match status" value="1"/>
</dbReference>
<dbReference type="Pfam" id="PF04937">
    <property type="entry name" value="DUF659"/>
    <property type="match status" value="1"/>
</dbReference>
<evidence type="ECO:0000313" key="3">
    <source>
        <dbReference type="EMBL" id="KAI9196807.1"/>
    </source>
</evidence>
<organism evidence="3 4">
    <name type="scientific">Acer negundo</name>
    <name type="common">Box elder</name>
    <dbReference type="NCBI Taxonomy" id="4023"/>
    <lineage>
        <taxon>Eukaryota</taxon>
        <taxon>Viridiplantae</taxon>
        <taxon>Streptophyta</taxon>
        <taxon>Embryophyta</taxon>
        <taxon>Tracheophyta</taxon>
        <taxon>Spermatophyta</taxon>
        <taxon>Magnoliopsida</taxon>
        <taxon>eudicotyledons</taxon>
        <taxon>Gunneridae</taxon>
        <taxon>Pentapetalae</taxon>
        <taxon>rosids</taxon>
        <taxon>malvids</taxon>
        <taxon>Sapindales</taxon>
        <taxon>Sapindaceae</taxon>
        <taxon>Hippocastanoideae</taxon>
        <taxon>Acereae</taxon>
        <taxon>Acer</taxon>
    </lineage>
</organism>
<keyword evidence="1" id="KW-1133">Transmembrane helix</keyword>
<evidence type="ECO:0000259" key="2">
    <source>
        <dbReference type="Pfam" id="PF04937"/>
    </source>
</evidence>
<evidence type="ECO:0000313" key="4">
    <source>
        <dbReference type="Proteomes" id="UP001064489"/>
    </source>
</evidence>
<reference evidence="3" key="1">
    <citation type="journal article" date="2022" name="Plant J.">
        <title>Strategies of tolerance reflected in two North American maple genomes.</title>
        <authorList>
            <person name="McEvoy S.L."/>
            <person name="Sezen U.U."/>
            <person name="Trouern-Trend A."/>
            <person name="McMahon S.M."/>
            <person name="Schaberg P.G."/>
            <person name="Yang J."/>
            <person name="Wegrzyn J.L."/>
            <person name="Swenson N.G."/>
        </authorList>
    </citation>
    <scope>NUCLEOTIDE SEQUENCE</scope>
    <source>
        <strain evidence="3">91603</strain>
    </source>
</reference>
<evidence type="ECO:0000256" key="1">
    <source>
        <dbReference type="SAM" id="Phobius"/>
    </source>
</evidence>
<dbReference type="PANTHER" id="PTHR32166:SF123">
    <property type="entry name" value="BED-TYPE DOMAIN-CONTAINING PROTEIN"/>
    <property type="match status" value="1"/>
</dbReference>
<reference evidence="3" key="2">
    <citation type="submission" date="2023-02" db="EMBL/GenBank/DDBJ databases">
        <authorList>
            <person name="Swenson N.G."/>
            <person name="Wegrzyn J.L."/>
            <person name="Mcevoy S.L."/>
        </authorList>
    </citation>
    <scope>NUCLEOTIDE SEQUENCE</scope>
    <source>
        <strain evidence="3">91603</strain>
        <tissue evidence="3">Leaf</tissue>
    </source>
</reference>
<protein>
    <recommendedName>
        <fullName evidence="2">DUF659 domain-containing protein</fullName>
    </recommendedName>
</protein>
<comment type="caution">
    <text evidence="3">The sequence shown here is derived from an EMBL/GenBank/DDBJ whole genome shotgun (WGS) entry which is preliminary data.</text>
</comment>
<keyword evidence="1" id="KW-0812">Transmembrane</keyword>
<keyword evidence="1" id="KW-0472">Membrane</keyword>
<feature type="domain" description="DUF659" evidence="2">
    <location>
        <begin position="74"/>
        <end position="153"/>
    </location>
</feature>
<dbReference type="AlphaFoldDB" id="A0AAD5JND9"/>
<name>A0AAD5JND9_ACENE</name>
<sequence>MFIEHGKGHLPLKDAKEASKLVTMDVERFFFKNEIPFNVAASPSFATMCRSLGDYVRGYNFQVLMIFLLRCCRKKKVETMNKIVEDVKKTWKTTRVTLMSDGWTNIRGRSLFDFIVNNPKGTVFLKSIDASDMVKDADLIFKLLDDIVDEVEEGLFLNLPFVICRCLELWLSPSLLSSPSTLVVVVSVSIVLAVFSLPLHKN</sequence>
<gene>
    <name evidence="3" type="ORF">LWI28_027192</name>
</gene>
<keyword evidence="4" id="KW-1185">Reference proteome</keyword>
<dbReference type="InterPro" id="IPR007021">
    <property type="entry name" value="DUF659"/>
</dbReference>
<dbReference type="EMBL" id="JAJSOW010000003">
    <property type="protein sequence ID" value="KAI9196807.1"/>
    <property type="molecule type" value="Genomic_DNA"/>
</dbReference>